<organism evidence="1 2">
    <name type="scientific">Theileria orientalis</name>
    <dbReference type="NCBI Taxonomy" id="68886"/>
    <lineage>
        <taxon>Eukaryota</taxon>
        <taxon>Sar</taxon>
        <taxon>Alveolata</taxon>
        <taxon>Apicomplexa</taxon>
        <taxon>Aconoidasida</taxon>
        <taxon>Piroplasmida</taxon>
        <taxon>Theileriidae</taxon>
        <taxon>Theileria</taxon>
    </lineage>
</organism>
<proteinExistence type="predicted"/>
<protein>
    <submittedName>
        <fullName evidence="1">Uncharacterized protein</fullName>
    </submittedName>
</protein>
<dbReference type="AlphaFoldDB" id="A0A976M3T1"/>
<evidence type="ECO:0000313" key="1">
    <source>
        <dbReference type="EMBL" id="UKJ87839.2"/>
    </source>
</evidence>
<accession>A0A976M3T1</accession>
<name>A0A976M3T1_THEOR</name>
<dbReference type="OrthoDB" id="1702480at2759"/>
<reference evidence="1" key="1">
    <citation type="submission" date="2022-07" db="EMBL/GenBank/DDBJ databases">
        <title>Evaluation of T. orientalis genome assembly methods using nanopore sequencing and analysis of variation between genomes.</title>
        <authorList>
            <person name="Yam J."/>
            <person name="Micallef M.L."/>
            <person name="Liu M."/>
            <person name="Djordjevic S.P."/>
            <person name="Bogema D.R."/>
            <person name="Jenkins C."/>
        </authorList>
    </citation>
    <scope>NUCLEOTIDE SEQUENCE</scope>
    <source>
        <strain evidence="1">Fish Creek</strain>
    </source>
</reference>
<sequence>MILLTHIIRLFVTITLINFKNRRSIASKVGILMKKPIKNETVDVSGYVKIADKMFRATCNCPSHIKSLEDMVYRSKTLCRPSKIKVRTHGVKDQPDAEVIETFKYLPPKDFVYITEQHFSAMDGRSSHKSYYCPGGDLGMFVDVLLNMFETTDKLSESVITDMMKEYLKTLPDNTKFYHSTDQSSLDSMCKSLQWEVMDLYNIDHTNQNKVKNILIQNVRTNEN</sequence>
<gene>
    <name evidence="1" type="ORF">MACJ_000279</name>
</gene>
<dbReference type="Proteomes" id="UP000244803">
    <property type="component" value="Chromosome 1"/>
</dbReference>
<dbReference type="EMBL" id="CP056065">
    <property type="protein sequence ID" value="UKJ87839.2"/>
    <property type="molecule type" value="Genomic_DNA"/>
</dbReference>
<evidence type="ECO:0000313" key="2">
    <source>
        <dbReference type="Proteomes" id="UP000244803"/>
    </source>
</evidence>